<dbReference type="AlphaFoldDB" id="A0A7R9AN49"/>
<dbReference type="SUPFAM" id="SSF46966">
    <property type="entry name" value="Spectrin repeat"/>
    <property type="match status" value="1"/>
</dbReference>
<organism evidence="2">
    <name type="scientific">Timema shepardi</name>
    <name type="common">Walking stick</name>
    <dbReference type="NCBI Taxonomy" id="629360"/>
    <lineage>
        <taxon>Eukaryota</taxon>
        <taxon>Metazoa</taxon>
        <taxon>Ecdysozoa</taxon>
        <taxon>Arthropoda</taxon>
        <taxon>Hexapoda</taxon>
        <taxon>Insecta</taxon>
        <taxon>Pterygota</taxon>
        <taxon>Neoptera</taxon>
        <taxon>Polyneoptera</taxon>
        <taxon>Phasmatodea</taxon>
        <taxon>Timematodea</taxon>
        <taxon>Timematoidea</taxon>
        <taxon>Timematidae</taxon>
        <taxon>Timema</taxon>
    </lineage>
</organism>
<dbReference type="EMBL" id="OC000461">
    <property type="protein sequence ID" value="CAD7257352.1"/>
    <property type="molecule type" value="Genomic_DNA"/>
</dbReference>
<proteinExistence type="predicted"/>
<name>A0A7R9AN49_TIMSH</name>
<protein>
    <submittedName>
        <fullName evidence="2">Uncharacterized protein</fullName>
    </submittedName>
</protein>
<accession>A0A7R9AN49</accession>
<gene>
    <name evidence="2" type="ORF">TSIB3V08_LOCUS1620</name>
</gene>
<feature type="region of interest" description="Disordered" evidence="1">
    <location>
        <begin position="103"/>
        <end position="137"/>
    </location>
</feature>
<evidence type="ECO:0000313" key="2">
    <source>
        <dbReference type="EMBL" id="CAD7257352.1"/>
    </source>
</evidence>
<reference evidence="2" key="1">
    <citation type="submission" date="2020-11" db="EMBL/GenBank/DDBJ databases">
        <authorList>
            <person name="Tran Van P."/>
        </authorList>
    </citation>
    <scope>NUCLEOTIDE SEQUENCE</scope>
</reference>
<sequence>MRLTTDVLRVCSLSLLQNTYTNAEKLLTAAEELAQTGECNADEIYSVAHELESHVTSFAARVEQRRRRLDLTVLFYNREKEVSLTGVYPPTFLAVGPRASRSLHKHDVSASQPVRPSPHQAFPPSAHTEQTCTRRRI</sequence>
<evidence type="ECO:0000256" key="1">
    <source>
        <dbReference type="SAM" id="MobiDB-lite"/>
    </source>
</evidence>